<name>A0A0H2RM62_9AGAM</name>
<dbReference type="AlphaFoldDB" id="A0A0H2RM62"/>
<keyword evidence="2" id="KW-1185">Reference proteome</keyword>
<evidence type="ECO:0000313" key="2">
    <source>
        <dbReference type="Proteomes" id="UP000053477"/>
    </source>
</evidence>
<protein>
    <submittedName>
        <fullName evidence="1">Uncharacterized protein</fullName>
    </submittedName>
</protein>
<proteinExistence type="predicted"/>
<evidence type="ECO:0000313" key="1">
    <source>
        <dbReference type="EMBL" id="KLO12959.1"/>
    </source>
</evidence>
<organism evidence="1 2">
    <name type="scientific">Schizopora paradoxa</name>
    <dbReference type="NCBI Taxonomy" id="27342"/>
    <lineage>
        <taxon>Eukaryota</taxon>
        <taxon>Fungi</taxon>
        <taxon>Dikarya</taxon>
        <taxon>Basidiomycota</taxon>
        <taxon>Agaricomycotina</taxon>
        <taxon>Agaricomycetes</taxon>
        <taxon>Hymenochaetales</taxon>
        <taxon>Schizoporaceae</taxon>
        <taxon>Schizopora</taxon>
    </lineage>
</organism>
<reference evidence="1 2" key="1">
    <citation type="submission" date="2015-04" db="EMBL/GenBank/DDBJ databases">
        <title>Complete genome sequence of Schizopora paradoxa KUC8140, a cosmopolitan wood degrader in East Asia.</title>
        <authorList>
            <consortium name="DOE Joint Genome Institute"/>
            <person name="Min B."/>
            <person name="Park H."/>
            <person name="Jang Y."/>
            <person name="Kim J.-J."/>
            <person name="Kim K.H."/>
            <person name="Pangilinan J."/>
            <person name="Lipzen A."/>
            <person name="Riley R."/>
            <person name="Grigoriev I.V."/>
            <person name="Spatafora J.W."/>
            <person name="Choi I.-G."/>
        </authorList>
    </citation>
    <scope>NUCLEOTIDE SEQUENCE [LARGE SCALE GENOMIC DNA]</scope>
    <source>
        <strain evidence="1 2">KUC8140</strain>
    </source>
</reference>
<dbReference type="Proteomes" id="UP000053477">
    <property type="component" value="Unassembled WGS sequence"/>
</dbReference>
<dbReference type="InParanoid" id="A0A0H2RM62"/>
<accession>A0A0H2RM62</accession>
<dbReference type="EMBL" id="KQ085968">
    <property type="protein sequence ID" value="KLO12959.1"/>
    <property type="molecule type" value="Genomic_DNA"/>
</dbReference>
<gene>
    <name evidence="1" type="ORF">SCHPADRAFT_940831</name>
</gene>
<sequence length="549" mass="62191">MPLCGRHAFLASYPSTSLETLKQSGSMAGIERMGDIYVAYDERSDYDALVNDIDAYLPLTTSIDILKHTNRTECPNSHPHTCSLSVEGNKDFAVISLFCIAEDDATNGNPSHCEMHRKRLAKLKPDSRHNLVHVLFDERFHQLETKILRSLEDTARVLEDAARGVSKGFASEGRSFQETAFNRLRALHVMMVEADAKAHRINRRMRDVFFDIFEVITVHQRQVMIEEVNGFLEGLASITSEASLFIAISSPEDELSKDLSVGQRCHRTLAFCTLRWEEKSLDISIAPLLPAWLFIPAWQPAVGDHTMFDVDSYGEGFEMCFILYEHRPDFLALLHRIKIYLSSAKAAQVLKQFDAVLCSGGHLHSCALSIEGNERFGVITIFCRGEGPLCGVANDSRPRCSRHLEPIAELSAHMKQEVAHVLYERRCKDLETKLEAGMEEVAEILAGASRGVSKRFSYENRRFRDNAFDRLRALHVLKDEIDAKGVRLTQKINDVFFKASDIATLHTRREMDEELDKLLEELIPLIAEATTYLDPKSTDERNDVEMKIE</sequence>